<protein>
    <submittedName>
        <fullName evidence="1">Uncharacterized protein</fullName>
    </submittedName>
</protein>
<name>A0ABV2MI97_9HYPH</name>
<gene>
    <name evidence="1" type="ORF">ABID08_003575</name>
</gene>
<evidence type="ECO:0000313" key="1">
    <source>
        <dbReference type="EMBL" id="MET3756202.1"/>
    </source>
</evidence>
<comment type="caution">
    <text evidence="1">The sequence shown here is derived from an EMBL/GenBank/DDBJ whole genome shotgun (WGS) entry which is preliminary data.</text>
</comment>
<organism evidence="1 2">
    <name type="scientific">Rhizobium binae</name>
    <dbReference type="NCBI Taxonomy" id="1138190"/>
    <lineage>
        <taxon>Bacteria</taxon>
        <taxon>Pseudomonadati</taxon>
        <taxon>Pseudomonadota</taxon>
        <taxon>Alphaproteobacteria</taxon>
        <taxon>Hyphomicrobiales</taxon>
        <taxon>Rhizobiaceae</taxon>
        <taxon>Rhizobium/Agrobacterium group</taxon>
        <taxon>Rhizobium</taxon>
    </lineage>
</organism>
<sequence length="50" mass="5154">MTAALKSRCSSGKVAEDILLRASKAGQVFVVIDGSTGRPDGAEVLFQSDA</sequence>
<dbReference type="Proteomes" id="UP001549077">
    <property type="component" value="Unassembled WGS sequence"/>
</dbReference>
<reference evidence="1 2" key="1">
    <citation type="submission" date="2024-06" db="EMBL/GenBank/DDBJ databases">
        <title>Genomic Encyclopedia of Type Strains, Phase IV (KMG-IV): sequencing the most valuable type-strain genomes for metagenomic binning, comparative biology and taxonomic classification.</title>
        <authorList>
            <person name="Goeker M."/>
        </authorList>
    </citation>
    <scope>NUCLEOTIDE SEQUENCE [LARGE SCALE GENOMIC DNA]</scope>
    <source>
        <strain evidence="1 2">DSM 29288</strain>
    </source>
</reference>
<dbReference type="EMBL" id="JBEPMY010000009">
    <property type="protein sequence ID" value="MET3756202.1"/>
    <property type="molecule type" value="Genomic_DNA"/>
</dbReference>
<proteinExistence type="predicted"/>
<keyword evidence="2" id="KW-1185">Reference proteome</keyword>
<accession>A0ABV2MI97</accession>
<evidence type="ECO:0000313" key="2">
    <source>
        <dbReference type="Proteomes" id="UP001549077"/>
    </source>
</evidence>